<dbReference type="InterPro" id="IPR027417">
    <property type="entry name" value="P-loop_NTPase"/>
</dbReference>
<protein>
    <recommendedName>
        <fullName evidence="6">Iron-sulfur cluster carrier protein</fullName>
    </recommendedName>
</protein>
<organism evidence="8 9">
    <name type="scientific">Acanthopleuribacter pedis</name>
    <dbReference type="NCBI Taxonomy" id="442870"/>
    <lineage>
        <taxon>Bacteria</taxon>
        <taxon>Pseudomonadati</taxon>
        <taxon>Acidobacteriota</taxon>
        <taxon>Holophagae</taxon>
        <taxon>Acanthopleuribacterales</taxon>
        <taxon>Acanthopleuribacteraceae</taxon>
        <taxon>Acanthopleuribacter</taxon>
    </lineage>
</organism>
<dbReference type="HAMAP" id="MF_02040">
    <property type="entry name" value="Mrp_NBP35"/>
    <property type="match status" value="1"/>
</dbReference>
<dbReference type="InterPro" id="IPR000808">
    <property type="entry name" value="Mrp-like_CS"/>
</dbReference>
<dbReference type="CDD" id="cd02037">
    <property type="entry name" value="Mrp_NBP35"/>
    <property type="match status" value="1"/>
</dbReference>
<dbReference type="Pfam" id="PF06155">
    <property type="entry name" value="GBBH-like_N"/>
    <property type="match status" value="1"/>
</dbReference>
<dbReference type="PANTHER" id="PTHR42961">
    <property type="entry name" value="IRON-SULFUR PROTEIN NUBPL"/>
    <property type="match status" value="1"/>
</dbReference>
<keyword evidence="3 6" id="KW-0067">ATP-binding</keyword>
<dbReference type="EMBL" id="JAFREP010000015">
    <property type="protein sequence ID" value="MBO1320117.1"/>
    <property type="molecule type" value="Genomic_DNA"/>
</dbReference>
<comment type="function">
    <text evidence="6">Binds and transfers iron-sulfur (Fe-S) clusters to target apoproteins. Can hydrolyze ATP.</text>
</comment>
<dbReference type="GO" id="GO:0016226">
    <property type="term" value="P:iron-sulfur cluster assembly"/>
    <property type="evidence" value="ECO:0007669"/>
    <property type="project" value="InterPro"/>
</dbReference>
<gene>
    <name evidence="8" type="ORF">J3U88_16700</name>
</gene>
<dbReference type="AlphaFoldDB" id="A0A8J7U3Z5"/>
<keyword evidence="5 6" id="KW-0411">Iron-sulfur</keyword>
<evidence type="ECO:0000256" key="5">
    <source>
        <dbReference type="ARBA" id="ARBA00023014"/>
    </source>
</evidence>
<keyword evidence="9" id="KW-1185">Reference proteome</keyword>
<proteinExistence type="inferred from homology"/>
<dbReference type="Gene3D" id="3.30.2020.30">
    <property type="match status" value="1"/>
</dbReference>
<dbReference type="FunFam" id="3.40.50.300:FF:001119">
    <property type="entry name" value="Iron-sulfur cluster carrier protein"/>
    <property type="match status" value="1"/>
</dbReference>
<dbReference type="GO" id="GO:0051539">
    <property type="term" value="F:4 iron, 4 sulfur cluster binding"/>
    <property type="evidence" value="ECO:0007669"/>
    <property type="project" value="TreeGrafter"/>
</dbReference>
<evidence type="ECO:0000313" key="8">
    <source>
        <dbReference type="EMBL" id="MBO1320117.1"/>
    </source>
</evidence>
<name>A0A8J7U3Z5_9BACT</name>
<feature type="binding site" evidence="6">
    <location>
        <begin position="17"/>
        <end position="24"/>
    </location>
    <ligand>
        <name>ATP</name>
        <dbReference type="ChEBI" id="CHEBI:30616"/>
    </ligand>
</feature>
<feature type="domain" description="Gamma-butyrobetaine hydroxylase-like N-terminal" evidence="7">
    <location>
        <begin position="300"/>
        <end position="381"/>
    </location>
</feature>
<accession>A0A8J7U3Z5</accession>
<reference evidence="8" key="1">
    <citation type="submission" date="2021-03" db="EMBL/GenBank/DDBJ databases">
        <authorList>
            <person name="Wang G."/>
        </authorList>
    </citation>
    <scope>NUCLEOTIDE SEQUENCE</scope>
    <source>
        <strain evidence="8">KCTC 12899</strain>
    </source>
</reference>
<comment type="similarity">
    <text evidence="6">Belongs to the Mrp/NBP35 ATP-binding proteins family.</text>
</comment>
<evidence type="ECO:0000256" key="3">
    <source>
        <dbReference type="ARBA" id="ARBA00022840"/>
    </source>
</evidence>
<dbReference type="GO" id="GO:0046872">
    <property type="term" value="F:metal ion binding"/>
    <property type="evidence" value="ECO:0007669"/>
    <property type="project" value="UniProtKB-KW"/>
</dbReference>
<keyword evidence="4 6" id="KW-0408">Iron</keyword>
<dbReference type="InterPro" id="IPR044304">
    <property type="entry name" value="NUBPL-like"/>
</dbReference>
<dbReference type="GO" id="GO:0005524">
    <property type="term" value="F:ATP binding"/>
    <property type="evidence" value="ECO:0007669"/>
    <property type="project" value="UniProtKB-UniRule"/>
</dbReference>
<dbReference type="InterPro" id="IPR033756">
    <property type="entry name" value="YlxH/NBP35"/>
</dbReference>
<dbReference type="InterPro" id="IPR038492">
    <property type="entry name" value="GBBH-like_N_sf"/>
</dbReference>
<sequence length="390" mass="42587">MNMGIGAVRHIIAVHSAKGGVGKSTLTVNLAIALSQKGFRVGVMDTDIHGPSMALMLGDSSRPPLVDDRKDAVEPIQAHGISFVSMGNLTDERVPLIWRGAMVHGMIQKFTNHVHWGELDYLLLDMPPGTGDAVLTIGQLLPISAAVVVTTPQGLSLTDTRRGLHAFKQLEIPVLGLVENMSWFVCDGCDDLRYLFGDAGGKALAKELDLPLLAQVPIEGTVCEAGDDGTPMMIAFPESHSAVAVRQAADRILAELEQSGQIAVFRFDWREMGFNERETEPPKIVPADERVLVQAVWQVSSDELGVQWHDGVRDILSVRKLRQNCPCAVCVDEITGERTLQQDRVPADIRLKQVSSVGRYALGLVFSDGHDSGIFRYDRLRELARKPSSV</sequence>
<keyword evidence="2 6" id="KW-0547">Nucleotide-binding</keyword>
<keyword evidence="1 6" id="KW-0479">Metal-binding</keyword>
<dbReference type="PROSITE" id="PS01215">
    <property type="entry name" value="MRP"/>
    <property type="match status" value="1"/>
</dbReference>
<dbReference type="InterPro" id="IPR010376">
    <property type="entry name" value="GBBH-like_N"/>
</dbReference>
<evidence type="ECO:0000256" key="4">
    <source>
        <dbReference type="ARBA" id="ARBA00023004"/>
    </source>
</evidence>
<evidence type="ECO:0000256" key="6">
    <source>
        <dbReference type="HAMAP-Rule" id="MF_02040"/>
    </source>
</evidence>
<dbReference type="GO" id="GO:0016887">
    <property type="term" value="F:ATP hydrolysis activity"/>
    <property type="evidence" value="ECO:0007669"/>
    <property type="project" value="UniProtKB-UniRule"/>
</dbReference>
<evidence type="ECO:0000313" key="9">
    <source>
        <dbReference type="Proteomes" id="UP000664417"/>
    </source>
</evidence>
<dbReference type="PANTHER" id="PTHR42961:SF2">
    <property type="entry name" value="IRON-SULFUR PROTEIN NUBPL"/>
    <property type="match status" value="1"/>
</dbReference>
<dbReference type="GO" id="GO:0140663">
    <property type="term" value="F:ATP-dependent FeS chaperone activity"/>
    <property type="evidence" value="ECO:0007669"/>
    <property type="project" value="InterPro"/>
</dbReference>
<evidence type="ECO:0000259" key="7">
    <source>
        <dbReference type="Pfam" id="PF06155"/>
    </source>
</evidence>
<dbReference type="Gene3D" id="3.40.50.300">
    <property type="entry name" value="P-loop containing nucleotide triphosphate hydrolases"/>
    <property type="match status" value="1"/>
</dbReference>
<evidence type="ECO:0000256" key="1">
    <source>
        <dbReference type="ARBA" id="ARBA00022723"/>
    </source>
</evidence>
<comment type="caution">
    <text evidence="8">The sequence shown here is derived from an EMBL/GenBank/DDBJ whole genome shotgun (WGS) entry which is preliminary data.</text>
</comment>
<dbReference type="RefSeq" id="WP_207860068.1">
    <property type="nucleotide sequence ID" value="NZ_JAFREP010000015.1"/>
</dbReference>
<dbReference type="SUPFAM" id="SSF52540">
    <property type="entry name" value="P-loop containing nucleoside triphosphate hydrolases"/>
    <property type="match status" value="1"/>
</dbReference>
<comment type="subunit">
    <text evidence="6">Homodimer.</text>
</comment>
<dbReference type="InterPro" id="IPR019591">
    <property type="entry name" value="Mrp/NBP35_ATP-bd"/>
</dbReference>
<evidence type="ECO:0000256" key="2">
    <source>
        <dbReference type="ARBA" id="ARBA00022741"/>
    </source>
</evidence>
<dbReference type="Pfam" id="PF10609">
    <property type="entry name" value="ParA"/>
    <property type="match status" value="1"/>
</dbReference>
<dbReference type="Proteomes" id="UP000664417">
    <property type="component" value="Unassembled WGS sequence"/>
</dbReference>
<keyword evidence="6" id="KW-0378">Hydrolase</keyword>